<protein>
    <submittedName>
        <fullName evidence="1">Uncharacterized protein</fullName>
    </submittedName>
</protein>
<evidence type="ECO:0000313" key="1">
    <source>
        <dbReference type="EMBL" id="JAH27062.1"/>
    </source>
</evidence>
<dbReference type="AlphaFoldDB" id="A0A0E9RE24"/>
<reference evidence="1" key="2">
    <citation type="journal article" date="2015" name="Fish Shellfish Immunol.">
        <title>Early steps in the European eel (Anguilla anguilla)-Vibrio vulnificus interaction in the gills: Role of the RtxA13 toxin.</title>
        <authorList>
            <person name="Callol A."/>
            <person name="Pajuelo D."/>
            <person name="Ebbesson L."/>
            <person name="Teles M."/>
            <person name="MacKenzie S."/>
            <person name="Amaro C."/>
        </authorList>
    </citation>
    <scope>NUCLEOTIDE SEQUENCE</scope>
</reference>
<reference evidence="1" key="1">
    <citation type="submission" date="2014-11" db="EMBL/GenBank/DDBJ databases">
        <authorList>
            <person name="Amaro Gonzalez C."/>
        </authorList>
    </citation>
    <scope>NUCLEOTIDE SEQUENCE</scope>
</reference>
<organism evidence="1">
    <name type="scientific">Anguilla anguilla</name>
    <name type="common">European freshwater eel</name>
    <name type="synonym">Muraena anguilla</name>
    <dbReference type="NCBI Taxonomy" id="7936"/>
    <lineage>
        <taxon>Eukaryota</taxon>
        <taxon>Metazoa</taxon>
        <taxon>Chordata</taxon>
        <taxon>Craniata</taxon>
        <taxon>Vertebrata</taxon>
        <taxon>Euteleostomi</taxon>
        <taxon>Actinopterygii</taxon>
        <taxon>Neopterygii</taxon>
        <taxon>Teleostei</taxon>
        <taxon>Anguilliformes</taxon>
        <taxon>Anguillidae</taxon>
        <taxon>Anguilla</taxon>
    </lineage>
</organism>
<sequence length="35" mass="4272">MHQILKNHTVINHIQEREEKVKVPYERVSTGHRTY</sequence>
<proteinExistence type="predicted"/>
<accession>A0A0E9RE24</accession>
<dbReference type="EMBL" id="GBXM01081515">
    <property type="protein sequence ID" value="JAH27062.1"/>
    <property type="molecule type" value="Transcribed_RNA"/>
</dbReference>
<name>A0A0E9RE24_ANGAN</name>